<feature type="domain" description="Lon proteolytic" evidence="4">
    <location>
        <begin position="305"/>
        <end position="404"/>
    </location>
</feature>
<dbReference type="STRING" id="332524.SAMN04487766_11035"/>
<organism evidence="5 6">
    <name type="scientific">Actinomyces ruminicola</name>
    <dbReference type="NCBI Taxonomy" id="332524"/>
    <lineage>
        <taxon>Bacteria</taxon>
        <taxon>Bacillati</taxon>
        <taxon>Actinomycetota</taxon>
        <taxon>Actinomycetes</taxon>
        <taxon>Actinomycetales</taxon>
        <taxon>Actinomycetaceae</taxon>
        <taxon>Actinomyces</taxon>
    </lineage>
</organism>
<dbReference type="InterPro" id="IPR020568">
    <property type="entry name" value="Ribosomal_Su5_D2-typ_SF"/>
</dbReference>
<dbReference type="GO" id="GO:0006508">
    <property type="term" value="P:proteolysis"/>
    <property type="evidence" value="ECO:0007669"/>
    <property type="project" value="UniProtKB-KW"/>
</dbReference>
<dbReference type="AlphaFoldDB" id="A0A1H0EJY7"/>
<dbReference type="RefSeq" id="WP_245690627.1">
    <property type="nucleotide sequence ID" value="NZ_FNIM01000016.1"/>
</dbReference>
<dbReference type="InterPro" id="IPR014721">
    <property type="entry name" value="Ribsml_uS5_D2-typ_fold_subgr"/>
</dbReference>
<keyword evidence="3" id="KW-0812">Transmembrane</keyword>
<gene>
    <name evidence="5" type="ORF">SAMN05216355_11644</name>
</gene>
<feature type="active site" evidence="1">
    <location>
        <position position="311"/>
    </location>
</feature>
<proteinExistence type="inferred from homology"/>
<keyword evidence="1" id="KW-0645">Protease</keyword>
<dbReference type="GO" id="GO:0030163">
    <property type="term" value="P:protein catabolic process"/>
    <property type="evidence" value="ECO:0007669"/>
    <property type="project" value="InterPro"/>
</dbReference>
<dbReference type="GO" id="GO:0005524">
    <property type="term" value="F:ATP binding"/>
    <property type="evidence" value="ECO:0007669"/>
    <property type="project" value="InterPro"/>
</dbReference>
<feature type="active site" evidence="1">
    <location>
        <position position="356"/>
    </location>
</feature>
<dbReference type="GO" id="GO:0004176">
    <property type="term" value="F:ATP-dependent peptidase activity"/>
    <property type="evidence" value="ECO:0007669"/>
    <property type="project" value="UniProtKB-UniRule"/>
</dbReference>
<dbReference type="EC" id="3.4.21.53" evidence="1"/>
<comment type="similarity">
    <text evidence="1">Belongs to the peptidase S16 family.</text>
</comment>
<comment type="catalytic activity">
    <reaction evidence="1">
        <text>Hydrolysis of proteins in presence of ATP.</text>
        <dbReference type="EC" id="3.4.21.53"/>
    </reaction>
</comment>
<evidence type="ECO:0000313" key="5">
    <source>
        <dbReference type="EMBL" id="SDN82616.1"/>
    </source>
</evidence>
<feature type="region of interest" description="Disordered" evidence="2">
    <location>
        <begin position="1"/>
        <end position="51"/>
    </location>
</feature>
<dbReference type="SUPFAM" id="SSF54211">
    <property type="entry name" value="Ribosomal protein S5 domain 2-like"/>
    <property type="match status" value="1"/>
</dbReference>
<dbReference type="Gene3D" id="2.30.42.10">
    <property type="match status" value="1"/>
</dbReference>
<sequence length="422" mass="43079">MTPSPSDAPGTGSPADAPLDAAPNGARITSEPAPPDSAPAEDETGPDSPRRLFRGRRRAWLLVGLALVVALVIAGATVPLNKVIQAPGPTWNVLADAEDGADQDLLTVTGTQTYETTGALRMTTVSVSGCPGYPVTFFMLVDAWLSSDKTILDRDQVCPESLTAEQVEEANQAQMTSSQDAAVVAALMETGAATRMILTIEGTADEQAGIGVEVGDVLESITTADGGTAPITSYPQLRELLATIPPATPLTLRVDRNGTAVDVELTTITPRDADGDGQPDSTGSLLGLSLSAQADSDIDASFELSDVGGPSAGTIFALGIIDEITPGDLTGGKDIAGTGTISIDGSVGAIGGIKQKMAGAQQDGSDYFLAPSANCQEVVGNVPDGLEVYAVSTLHEAVQTVEAIAADDTANLMTCEAVLDAD</sequence>
<dbReference type="InterPro" id="IPR008269">
    <property type="entry name" value="Lon_proteolytic"/>
</dbReference>
<dbReference type="InterPro" id="IPR036034">
    <property type="entry name" value="PDZ_sf"/>
</dbReference>
<protein>
    <recommendedName>
        <fullName evidence="1">endopeptidase La</fullName>
        <ecNumber evidence="1">3.4.21.53</ecNumber>
    </recommendedName>
</protein>
<keyword evidence="1" id="KW-0378">Hydrolase</keyword>
<accession>A0A1H0EJY7</accession>
<evidence type="ECO:0000256" key="1">
    <source>
        <dbReference type="PROSITE-ProRule" id="PRU01122"/>
    </source>
</evidence>
<dbReference type="Proteomes" id="UP000198541">
    <property type="component" value="Unassembled WGS sequence"/>
</dbReference>
<dbReference type="Pfam" id="PF05362">
    <property type="entry name" value="Lon_C"/>
    <property type="match status" value="1"/>
</dbReference>
<dbReference type="GO" id="GO:0004252">
    <property type="term" value="F:serine-type endopeptidase activity"/>
    <property type="evidence" value="ECO:0007669"/>
    <property type="project" value="UniProtKB-UniRule"/>
</dbReference>
<name>A0A1H0EJY7_9ACTO</name>
<evidence type="ECO:0000259" key="4">
    <source>
        <dbReference type="PROSITE" id="PS51786"/>
    </source>
</evidence>
<dbReference type="EMBL" id="FNIM01000016">
    <property type="protein sequence ID" value="SDN82616.1"/>
    <property type="molecule type" value="Genomic_DNA"/>
</dbReference>
<feature type="transmembrane region" description="Helical" evidence="3">
    <location>
        <begin position="59"/>
        <end position="80"/>
    </location>
</feature>
<reference evidence="6" key="1">
    <citation type="submission" date="2016-10" db="EMBL/GenBank/DDBJ databases">
        <authorList>
            <person name="Varghese N."/>
            <person name="Submissions S."/>
        </authorList>
    </citation>
    <scope>NUCLEOTIDE SEQUENCE [LARGE SCALE GENOMIC DNA]</scope>
    <source>
        <strain evidence="6">DSM 27982</strain>
    </source>
</reference>
<keyword evidence="3" id="KW-1133">Transmembrane helix</keyword>
<keyword evidence="6" id="KW-1185">Reference proteome</keyword>
<dbReference type="PROSITE" id="PS51786">
    <property type="entry name" value="LON_PROTEOLYTIC"/>
    <property type="match status" value="1"/>
</dbReference>
<evidence type="ECO:0000256" key="2">
    <source>
        <dbReference type="SAM" id="MobiDB-lite"/>
    </source>
</evidence>
<dbReference type="PANTHER" id="PTHR10046">
    <property type="entry name" value="ATP DEPENDENT LON PROTEASE FAMILY MEMBER"/>
    <property type="match status" value="1"/>
</dbReference>
<dbReference type="InterPro" id="IPR027065">
    <property type="entry name" value="Lon_Prtase"/>
</dbReference>
<evidence type="ECO:0000256" key="3">
    <source>
        <dbReference type="SAM" id="Phobius"/>
    </source>
</evidence>
<evidence type="ECO:0000313" key="6">
    <source>
        <dbReference type="Proteomes" id="UP000198541"/>
    </source>
</evidence>
<dbReference type="Gene3D" id="3.30.230.10">
    <property type="match status" value="1"/>
</dbReference>
<keyword evidence="3" id="KW-0472">Membrane</keyword>
<keyword evidence="1" id="KW-0720">Serine protease</keyword>